<keyword evidence="2" id="KW-0812">Transmembrane</keyword>
<feature type="region of interest" description="Disordered" evidence="1">
    <location>
        <begin position="122"/>
        <end position="173"/>
    </location>
</feature>
<evidence type="ECO:0000313" key="3">
    <source>
        <dbReference type="EMBL" id="ARX89351.1"/>
    </source>
</evidence>
<keyword evidence="4" id="KW-1185">Reference proteome</keyword>
<feature type="compositionally biased region" description="Gly residues" evidence="1">
    <location>
        <begin position="135"/>
        <end position="145"/>
    </location>
</feature>
<evidence type="ECO:0000256" key="1">
    <source>
        <dbReference type="SAM" id="MobiDB-lite"/>
    </source>
</evidence>
<sequence>MVDGTSGDDRAQLVRGGLLLLVVTVFVHQAAAIATDVRLVLQHRIGLEFDRRLMNLCSSPAHIGHYQDPDFLDTAEVVRQRRGEFGTGFAALVENANLVARCVGALVLLAFPPAARPAAAHHRAAGLREPLAGPPGRGGGTGGRSGRPPPHDPVLPGHRPRPGPRGTPVPAGR</sequence>
<proteinExistence type="predicted"/>
<keyword evidence="2" id="KW-0472">Membrane</keyword>
<organism evidence="3 4">
    <name type="scientific">Streptomyces alboflavus</name>
    <dbReference type="NCBI Taxonomy" id="67267"/>
    <lineage>
        <taxon>Bacteria</taxon>
        <taxon>Bacillati</taxon>
        <taxon>Actinomycetota</taxon>
        <taxon>Actinomycetes</taxon>
        <taxon>Kitasatosporales</taxon>
        <taxon>Streptomycetaceae</taxon>
        <taxon>Streptomyces</taxon>
    </lineage>
</organism>
<name>A0A1Z1WSB9_9ACTN</name>
<dbReference type="KEGG" id="salf:SMD44_08838"/>
<keyword evidence="2" id="KW-1133">Transmembrane helix</keyword>
<accession>A0A1Z1WSB9</accession>
<feature type="transmembrane region" description="Helical" evidence="2">
    <location>
        <begin position="18"/>
        <end position="41"/>
    </location>
</feature>
<evidence type="ECO:0000256" key="2">
    <source>
        <dbReference type="SAM" id="Phobius"/>
    </source>
</evidence>
<reference evidence="3 4" key="1">
    <citation type="submission" date="2017-05" db="EMBL/GenBank/DDBJ databases">
        <title>Streptomyces alboflavus Genome sequencing and assembly.</title>
        <authorList>
            <person name="Wang Y."/>
            <person name="Du B."/>
            <person name="Ding Y."/>
            <person name="Liu H."/>
            <person name="Hou Q."/>
            <person name="Liu K."/>
            <person name="Wang C."/>
            <person name="Yao L."/>
        </authorList>
    </citation>
    <scope>NUCLEOTIDE SEQUENCE [LARGE SCALE GENOMIC DNA]</scope>
    <source>
        <strain evidence="3 4">MDJK44</strain>
    </source>
</reference>
<protein>
    <submittedName>
        <fullName evidence="3">Putative Iron-sulfur clusters transporter ATM1</fullName>
    </submittedName>
</protein>
<dbReference type="RefSeq" id="WP_087887213.1">
    <property type="nucleotide sequence ID" value="NZ_CP021748.1"/>
</dbReference>
<gene>
    <name evidence="3" type="ORF">SMD44_08838</name>
</gene>
<feature type="compositionally biased region" description="Low complexity" evidence="1">
    <location>
        <begin position="164"/>
        <end position="173"/>
    </location>
</feature>
<dbReference type="EMBL" id="CP021748">
    <property type="protein sequence ID" value="ARX89351.1"/>
    <property type="molecule type" value="Genomic_DNA"/>
</dbReference>
<evidence type="ECO:0000313" key="4">
    <source>
        <dbReference type="Proteomes" id="UP000195880"/>
    </source>
</evidence>
<dbReference type="AlphaFoldDB" id="A0A1Z1WSB9"/>
<dbReference type="Proteomes" id="UP000195880">
    <property type="component" value="Chromosome"/>
</dbReference>